<dbReference type="EMBL" id="CCKQ01000340">
    <property type="protein sequence ID" value="CDW71399.1"/>
    <property type="molecule type" value="Genomic_DNA"/>
</dbReference>
<organism evidence="1 2">
    <name type="scientific">Stylonychia lemnae</name>
    <name type="common">Ciliate</name>
    <dbReference type="NCBI Taxonomy" id="5949"/>
    <lineage>
        <taxon>Eukaryota</taxon>
        <taxon>Sar</taxon>
        <taxon>Alveolata</taxon>
        <taxon>Ciliophora</taxon>
        <taxon>Intramacronucleata</taxon>
        <taxon>Spirotrichea</taxon>
        <taxon>Stichotrichia</taxon>
        <taxon>Sporadotrichida</taxon>
        <taxon>Oxytrichidae</taxon>
        <taxon>Stylonychinae</taxon>
        <taxon>Stylonychia</taxon>
    </lineage>
</organism>
<dbReference type="InParanoid" id="A0A077ZPL1"/>
<evidence type="ECO:0000313" key="1">
    <source>
        <dbReference type="EMBL" id="CDW71399.1"/>
    </source>
</evidence>
<dbReference type="Proteomes" id="UP000039865">
    <property type="component" value="Unassembled WGS sequence"/>
</dbReference>
<gene>
    <name evidence="1" type="primary">Contig189.g225</name>
    <name evidence="1" type="ORF">STYLEM_342</name>
</gene>
<protein>
    <submittedName>
        <fullName evidence="1">Uncharacterized protein</fullName>
    </submittedName>
</protein>
<evidence type="ECO:0000313" key="2">
    <source>
        <dbReference type="Proteomes" id="UP000039865"/>
    </source>
</evidence>
<reference evidence="1 2" key="1">
    <citation type="submission" date="2014-06" db="EMBL/GenBank/DDBJ databases">
        <authorList>
            <person name="Swart Estienne"/>
        </authorList>
    </citation>
    <scope>NUCLEOTIDE SEQUENCE [LARGE SCALE GENOMIC DNA]</scope>
    <source>
        <strain evidence="1 2">130c</strain>
    </source>
</reference>
<dbReference type="OrthoDB" id="327895at2759"/>
<keyword evidence="2" id="KW-1185">Reference proteome</keyword>
<accession>A0A077ZPL1</accession>
<proteinExistence type="predicted"/>
<dbReference type="AlphaFoldDB" id="A0A077ZPL1"/>
<sequence>MTGCQDVNEFTLKITDQNMDLLQITREVVLNLNQQIRFNITLQESMPQYPNVKIHRGNHLVSFDAMIIFPNKFVYSHDYKVINVDVDFCYNRLKFLNQPTLKDMIYVIGQDPIEQKIEKHIFTPENCKQIKYQMEIQGGFKIPNCIYLDQQSLSIRIHCMNQILGGQELIMKVGYEIENKLGICQLFTKVKKDSLEFEPELGFTGTFEISVILKDKKNSYAMSKYTFKVNVIPNQDQNETEIKRIQSIKQYAKSYLKAKIKRVTNIGQEFDFVKVVFLKDFQFISSDKLFIIPELYEIKGTLPPQVSLGIFNISNNFTEFIGINNAIGASIQYTMTTVFGTNLLLNLFLQGYCLQQTMILGVSQCNYYGV</sequence>
<name>A0A077ZPL1_STYLE</name>